<accession>A0A0G1YRG7</accession>
<dbReference type="EMBL" id="LCQN01000001">
    <property type="protein sequence ID" value="KKW17587.1"/>
    <property type="molecule type" value="Genomic_DNA"/>
</dbReference>
<organism evidence="2 3">
    <name type="scientific">Candidatus Magasanikbacteria bacterium GW2011_GWA2_50_22</name>
    <dbReference type="NCBI Taxonomy" id="1619043"/>
    <lineage>
        <taxon>Bacteria</taxon>
        <taxon>Candidatus Magasanikiibacteriota</taxon>
    </lineage>
</organism>
<evidence type="ECO:0000313" key="3">
    <source>
        <dbReference type="Proteomes" id="UP000033982"/>
    </source>
</evidence>
<protein>
    <submittedName>
        <fullName evidence="2">Uncharacterized protein</fullName>
    </submittedName>
</protein>
<dbReference type="AlphaFoldDB" id="A0A0G1YRG7"/>
<evidence type="ECO:0000256" key="1">
    <source>
        <dbReference type="SAM" id="MobiDB-lite"/>
    </source>
</evidence>
<comment type="caution">
    <text evidence="2">The sequence shown here is derived from an EMBL/GenBank/DDBJ whole genome shotgun (WGS) entry which is preliminary data.</text>
</comment>
<proteinExistence type="predicted"/>
<reference evidence="2 3" key="1">
    <citation type="journal article" date="2015" name="Nature">
        <title>rRNA introns, odd ribosomes, and small enigmatic genomes across a large radiation of phyla.</title>
        <authorList>
            <person name="Brown C.T."/>
            <person name="Hug L.A."/>
            <person name="Thomas B.C."/>
            <person name="Sharon I."/>
            <person name="Castelle C.J."/>
            <person name="Singh A."/>
            <person name="Wilkins M.J."/>
            <person name="Williams K.H."/>
            <person name="Banfield J.F."/>
        </authorList>
    </citation>
    <scope>NUCLEOTIDE SEQUENCE [LARGE SCALE GENOMIC DNA]</scope>
</reference>
<feature type="region of interest" description="Disordered" evidence="1">
    <location>
        <begin position="31"/>
        <end position="76"/>
    </location>
</feature>
<name>A0A0G1YRG7_9BACT</name>
<dbReference type="Proteomes" id="UP000033982">
    <property type="component" value="Unassembled WGS sequence"/>
</dbReference>
<feature type="compositionally biased region" description="Low complexity" evidence="1">
    <location>
        <begin position="31"/>
        <end position="61"/>
    </location>
</feature>
<gene>
    <name evidence="2" type="ORF">UY58_C0001G0012</name>
</gene>
<evidence type="ECO:0000313" key="2">
    <source>
        <dbReference type="EMBL" id="KKW17587.1"/>
    </source>
</evidence>
<sequence length="86" mass="9378">MPEEKNHADEALPETPELRAAFLRARAAARRLAAANQGASARPAKEAAAPATGENEVVAPPEEAERDKPDPTAGQEWVEYFRKKEK</sequence>